<sequence length="195" mass="22429">YVGNLDPSVTAEVIYSLFEMIGVIKRHRLFFHEKYAEFAFVEYFDEIIAHTALKALNGRRLVNKPMMINFATNTGNFKSIDISSHSRVFVGDLSSEVNEGILKKRFDTYGLISHVQIVRDPSSFKSKGYGYITFFDRLGAERSIELMKDETLGKWPIRTEWARSSNHEANESGDGSRREMNYEDVYKQTTNDNTS</sequence>
<evidence type="ECO:0000256" key="2">
    <source>
        <dbReference type="PROSITE-ProRule" id="PRU00176"/>
    </source>
</evidence>
<feature type="domain" description="RRM" evidence="4">
    <location>
        <begin position="86"/>
        <end position="164"/>
    </location>
</feature>
<dbReference type="GO" id="GO:0034063">
    <property type="term" value="P:stress granule assembly"/>
    <property type="evidence" value="ECO:0007669"/>
    <property type="project" value="TreeGrafter"/>
</dbReference>
<feature type="region of interest" description="Disordered" evidence="3">
    <location>
        <begin position="163"/>
        <end position="195"/>
    </location>
</feature>
<comment type="caution">
    <text evidence="5">The sequence shown here is derived from an EMBL/GenBank/DDBJ whole genome shotgun (WGS) entry which is preliminary data.</text>
</comment>
<dbReference type="GO" id="GO:0043488">
    <property type="term" value="P:regulation of mRNA stability"/>
    <property type="evidence" value="ECO:0007669"/>
    <property type="project" value="TreeGrafter"/>
</dbReference>
<feature type="non-terminal residue" evidence="5">
    <location>
        <position position="195"/>
    </location>
</feature>
<dbReference type="EMBL" id="BTSX01000002">
    <property type="protein sequence ID" value="GMS85958.1"/>
    <property type="molecule type" value="Genomic_DNA"/>
</dbReference>
<keyword evidence="6" id="KW-1185">Reference proteome</keyword>
<dbReference type="GO" id="GO:0003729">
    <property type="term" value="F:mRNA binding"/>
    <property type="evidence" value="ECO:0007669"/>
    <property type="project" value="InterPro"/>
</dbReference>
<protein>
    <recommendedName>
        <fullName evidence="4">RRM domain-containing protein</fullName>
    </recommendedName>
</protein>
<dbReference type="SMART" id="SM00360">
    <property type="entry name" value="RRM"/>
    <property type="match status" value="2"/>
</dbReference>
<keyword evidence="1 2" id="KW-0694">RNA-binding</keyword>
<dbReference type="SUPFAM" id="SSF54928">
    <property type="entry name" value="RNA-binding domain, RBD"/>
    <property type="match status" value="2"/>
</dbReference>
<dbReference type="PANTHER" id="PTHR47640">
    <property type="entry name" value="TRNA SELENOCYSTEINE 1-ASSOCIATED PROTEIN 1-RELATED-RELATED"/>
    <property type="match status" value="1"/>
</dbReference>
<feature type="domain" description="RRM" evidence="4">
    <location>
        <begin position="1"/>
        <end position="73"/>
    </location>
</feature>
<dbReference type="PROSITE" id="PS50102">
    <property type="entry name" value="RRM"/>
    <property type="match status" value="2"/>
</dbReference>
<dbReference type="AlphaFoldDB" id="A0AAV5SV56"/>
<dbReference type="InterPro" id="IPR035979">
    <property type="entry name" value="RBD_domain_sf"/>
</dbReference>
<dbReference type="InterPro" id="IPR012677">
    <property type="entry name" value="Nucleotide-bd_a/b_plait_sf"/>
</dbReference>
<dbReference type="GO" id="GO:0000184">
    <property type="term" value="P:nuclear-transcribed mRNA catabolic process, nonsense-mediated decay"/>
    <property type="evidence" value="ECO:0007669"/>
    <property type="project" value="TreeGrafter"/>
</dbReference>
<evidence type="ECO:0000256" key="1">
    <source>
        <dbReference type="ARBA" id="ARBA00022884"/>
    </source>
</evidence>
<dbReference type="Proteomes" id="UP001432027">
    <property type="component" value="Unassembled WGS sequence"/>
</dbReference>
<evidence type="ECO:0000313" key="6">
    <source>
        <dbReference type="Proteomes" id="UP001432027"/>
    </source>
</evidence>
<feature type="compositionally biased region" description="Basic and acidic residues" evidence="3">
    <location>
        <begin position="165"/>
        <end position="186"/>
    </location>
</feature>
<dbReference type="GO" id="GO:0010494">
    <property type="term" value="C:cytoplasmic stress granule"/>
    <property type="evidence" value="ECO:0007669"/>
    <property type="project" value="TreeGrafter"/>
</dbReference>
<feature type="non-terminal residue" evidence="5">
    <location>
        <position position="1"/>
    </location>
</feature>
<dbReference type="InterPro" id="IPR000504">
    <property type="entry name" value="RRM_dom"/>
</dbReference>
<organism evidence="5 6">
    <name type="scientific">Pristionchus entomophagus</name>
    <dbReference type="NCBI Taxonomy" id="358040"/>
    <lineage>
        <taxon>Eukaryota</taxon>
        <taxon>Metazoa</taxon>
        <taxon>Ecdysozoa</taxon>
        <taxon>Nematoda</taxon>
        <taxon>Chromadorea</taxon>
        <taxon>Rhabditida</taxon>
        <taxon>Rhabditina</taxon>
        <taxon>Diplogasteromorpha</taxon>
        <taxon>Diplogasteroidea</taxon>
        <taxon>Neodiplogasteridae</taxon>
        <taxon>Pristionchus</taxon>
    </lineage>
</organism>
<gene>
    <name evidence="5" type="ORF">PENTCL1PPCAC_8133</name>
</gene>
<dbReference type="Gene3D" id="3.30.70.330">
    <property type="match status" value="2"/>
</dbReference>
<name>A0AAV5SV56_9BILA</name>
<accession>A0AAV5SV56</accession>
<evidence type="ECO:0000256" key="3">
    <source>
        <dbReference type="SAM" id="MobiDB-lite"/>
    </source>
</evidence>
<reference evidence="5" key="1">
    <citation type="submission" date="2023-10" db="EMBL/GenBank/DDBJ databases">
        <title>Genome assembly of Pristionchus species.</title>
        <authorList>
            <person name="Yoshida K."/>
            <person name="Sommer R.J."/>
        </authorList>
    </citation>
    <scope>NUCLEOTIDE SEQUENCE</scope>
    <source>
        <strain evidence="5">RS0144</strain>
    </source>
</reference>
<dbReference type="Pfam" id="PF00076">
    <property type="entry name" value="RRM_1"/>
    <property type="match status" value="2"/>
</dbReference>
<proteinExistence type="predicted"/>
<evidence type="ECO:0000259" key="4">
    <source>
        <dbReference type="PROSITE" id="PS50102"/>
    </source>
</evidence>
<dbReference type="PANTHER" id="PTHR47640:SF5">
    <property type="entry name" value="RRM DOMAIN-CONTAINING PROTEIN"/>
    <property type="match status" value="1"/>
</dbReference>
<dbReference type="InterPro" id="IPR050825">
    <property type="entry name" value="RBM42_RBP45_47-like"/>
</dbReference>
<evidence type="ECO:0000313" key="5">
    <source>
        <dbReference type="EMBL" id="GMS85958.1"/>
    </source>
</evidence>